<feature type="compositionally biased region" description="Basic and acidic residues" evidence="1">
    <location>
        <begin position="318"/>
        <end position="338"/>
    </location>
</feature>
<reference evidence="3" key="1">
    <citation type="submission" date="2022-07" db="EMBL/GenBank/DDBJ databases">
        <title>The genome of Lyophyllum shimeji provides insight into the initial evolution of ectomycorrhizal fungal genome.</title>
        <authorList>
            <person name="Kobayashi Y."/>
            <person name="Shibata T."/>
            <person name="Hirakawa H."/>
            <person name="Shigenobu S."/>
            <person name="Nishiyama T."/>
            <person name="Yamada A."/>
            <person name="Hasebe M."/>
            <person name="Kawaguchi M."/>
        </authorList>
    </citation>
    <scope>NUCLEOTIDE SEQUENCE</scope>
    <source>
        <strain evidence="3">AT787</strain>
    </source>
</reference>
<proteinExistence type="predicted"/>
<protein>
    <submittedName>
        <fullName evidence="3">RPR</fullName>
    </submittedName>
</protein>
<dbReference type="Proteomes" id="UP001063166">
    <property type="component" value="Unassembled WGS sequence"/>
</dbReference>
<dbReference type="InterPro" id="IPR008942">
    <property type="entry name" value="ENTH_VHS"/>
</dbReference>
<dbReference type="Gene3D" id="1.25.40.90">
    <property type="match status" value="1"/>
</dbReference>
<dbReference type="Pfam" id="PF04818">
    <property type="entry name" value="CID"/>
    <property type="match status" value="1"/>
</dbReference>
<feature type="compositionally biased region" description="Pro residues" evidence="1">
    <location>
        <begin position="420"/>
        <end position="434"/>
    </location>
</feature>
<sequence>MASLEEFESTLKEVVQAKRLSASKMTKLTEIALKSMEHDTQLVSVLYRTHKSLKPAAKVSSLYVFDALSRAARHQVNKQGITGDISSPTGNAATFLLKVEGILEGLFQDMVAVGSPEAKEKTQKILDIWVKGNTFPPKILSRLTDVVKEAEKVPEVQSMTTSDPRMVAAPQPLVSTPTPPAAPPNVPPPAPDPQATLLALLAQAANAVNPQTIANTGVATGFDAAQLAVLQQLALAQTASSAAPSQPAPPQAPPAQSGSASAYPTPPSYREEPDNSHHKDRRFNGPQSSDRVNPYDDQPEDRSSSRGFRGGLRGRGRGRWDDRDRDRCRERERDDRSSSYRGRRSRSRSPPYRQGGRRPVRPYSPPRRPNHASISSRGQDATDSGPTRGDNDGKDEFGRDIRPKSPESDATLPPKHDTPKSPPPPPASAPPPVAKQPAVEPTPALSSNHDRMSLSPLVAANTSSSTPSAPFVSSTVSPQPGLEKFNPATFDFTSPASWEALGKMWQVTNGYLPSTEELMQFVISGGQPAFGSAPTPTQGHEVEEDSGTAMAEVKSGLKVTAIKQRTQSF</sequence>
<gene>
    <name evidence="3" type="ORF">LshimejAT787_1002880</name>
</gene>
<evidence type="ECO:0000256" key="1">
    <source>
        <dbReference type="SAM" id="MobiDB-lite"/>
    </source>
</evidence>
<feature type="compositionally biased region" description="Pro residues" evidence="1">
    <location>
        <begin position="177"/>
        <end position="192"/>
    </location>
</feature>
<organism evidence="3 4">
    <name type="scientific">Lyophyllum shimeji</name>
    <name type="common">Hon-shimeji</name>
    <name type="synonym">Tricholoma shimeji</name>
    <dbReference type="NCBI Taxonomy" id="47721"/>
    <lineage>
        <taxon>Eukaryota</taxon>
        <taxon>Fungi</taxon>
        <taxon>Dikarya</taxon>
        <taxon>Basidiomycota</taxon>
        <taxon>Agaricomycotina</taxon>
        <taxon>Agaricomycetes</taxon>
        <taxon>Agaricomycetidae</taxon>
        <taxon>Agaricales</taxon>
        <taxon>Tricholomatineae</taxon>
        <taxon>Lyophyllaceae</taxon>
        <taxon>Lyophyllum</taxon>
    </lineage>
</organism>
<name>A0A9P3PU86_LYOSH</name>
<comment type="caution">
    <text evidence="3">The sequence shown here is derived from an EMBL/GenBank/DDBJ whole genome shotgun (WGS) entry which is preliminary data.</text>
</comment>
<evidence type="ECO:0000313" key="4">
    <source>
        <dbReference type="Proteomes" id="UP001063166"/>
    </source>
</evidence>
<evidence type="ECO:0000259" key="2">
    <source>
        <dbReference type="PROSITE" id="PS51391"/>
    </source>
</evidence>
<feature type="compositionally biased region" description="Polar residues" evidence="1">
    <location>
        <begin position="372"/>
        <end position="385"/>
    </location>
</feature>
<keyword evidence="4" id="KW-1185">Reference proteome</keyword>
<dbReference type="PROSITE" id="PS51391">
    <property type="entry name" value="CID"/>
    <property type="match status" value="1"/>
</dbReference>
<dbReference type="OrthoDB" id="79367at2759"/>
<feature type="region of interest" description="Disordered" evidence="1">
    <location>
        <begin position="154"/>
        <end position="193"/>
    </location>
</feature>
<feature type="compositionally biased region" description="Low complexity" evidence="1">
    <location>
        <begin position="459"/>
        <end position="478"/>
    </location>
</feature>
<feature type="region of interest" description="Disordered" evidence="1">
    <location>
        <begin position="241"/>
        <end position="483"/>
    </location>
</feature>
<dbReference type="AlphaFoldDB" id="A0A9P3PU86"/>
<feature type="compositionally biased region" description="Basic and acidic residues" evidence="1">
    <location>
        <begin position="389"/>
        <end position="407"/>
    </location>
</feature>
<dbReference type="InterPro" id="IPR006569">
    <property type="entry name" value="CID_dom"/>
</dbReference>
<feature type="domain" description="CID" evidence="2">
    <location>
        <begin position="1"/>
        <end position="151"/>
    </location>
</feature>
<dbReference type="SMART" id="SM00582">
    <property type="entry name" value="RPR"/>
    <property type="match status" value="1"/>
</dbReference>
<accession>A0A9P3PU86</accession>
<dbReference type="SUPFAM" id="SSF48464">
    <property type="entry name" value="ENTH/VHS domain"/>
    <property type="match status" value="1"/>
</dbReference>
<evidence type="ECO:0000313" key="3">
    <source>
        <dbReference type="EMBL" id="GLB41688.1"/>
    </source>
</evidence>
<dbReference type="EMBL" id="BRPK01000010">
    <property type="protein sequence ID" value="GLB41688.1"/>
    <property type="molecule type" value="Genomic_DNA"/>
</dbReference>